<sequence>MGAWNEARRERRRRRKRFEEILGWIVAPPLLIGVWLAGTYLYTAFEEPIGQVIQAVQTILNKYH</sequence>
<evidence type="ECO:0000313" key="3">
    <source>
        <dbReference type="Proteomes" id="UP000294881"/>
    </source>
</evidence>
<evidence type="ECO:0000256" key="1">
    <source>
        <dbReference type="SAM" id="Phobius"/>
    </source>
</evidence>
<organism evidence="2 3">
    <name type="scientific">Camelimonas lactis</name>
    <dbReference type="NCBI Taxonomy" id="659006"/>
    <lineage>
        <taxon>Bacteria</taxon>
        <taxon>Pseudomonadati</taxon>
        <taxon>Pseudomonadota</taxon>
        <taxon>Alphaproteobacteria</taxon>
        <taxon>Hyphomicrobiales</taxon>
        <taxon>Chelatococcaceae</taxon>
        <taxon>Camelimonas</taxon>
    </lineage>
</organism>
<reference evidence="2 3" key="1">
    <citation type="submission" date="2019-03" db="EMBL/GenBank/DDBJ databases">
        <title>Genomic Encyclopedia of Type Strains, Phase IV (KMG-IV): sequencing the most valuable type-strain genomes for metagenomic binning, comparative biology and taxonomic classification.</title>
        <authorList>
            <person name="Goeker M."/>
        </authorList>
    </citation>
    <scope>NUCLEOTIDE SEQUENCE [LARGE SCALE GENOMIC DNA]</scope>
    <source>
        <strain evidence="2 3">DSM 22958</strain>
    </source>
</reference>
<protein>
    <submittedName>
        <fullName evidence="2">Uncharacterized protein</fullName>
    </submittedName>
</protein>
<gene>
    <name evidence="2" type="ORF">EV666_105155</name>
</gene>
<keyword evidence="1" id="KW-0812">Transmembrane</keyword>
<evidence type="ECO:0000313" key="2">
    <source>
        <dbReference type="EMBL" id="TCO13784.1"/>
    </source>
</evidence>
<dbReference type="EMBL" id="SLWL01000005">
    <property type="protein sequence ID" value="TCO13784.1"/>
    <property type="molecule type" value="Genomic_DNA"/>
</dbReference>
<keyword evidence="1" id="KW-0472">Membrane</keyword>
<name>A0A4R2GWN3_9HYPH</name>
<comment type="caution">
    <text evidence="2">The sequence shown here is derived from an EMBL/GenBank/DDBJ whole genome shotgun (WGS) entry which is preliminary data.</text>
</comment>
<dbReference type="AlphaFoldDB" id="A0A4R2GWN3"/>
<feature type="transmembrane region" description="Helical" evidence="1">
    <location>
        <begin position="21"/>
        <end position="42"/>
    </location>
</feature>
<accession>A0A4R2GWN3</accession>
<keyword evidence="1" id="KW-1133">Transmembrane helix</keyword>
<dbReference type="Proteomes" id="UP000294881">
    <property type="component" value="Unassembled WGS sequence"/>
</dbReference>
<keyword evidence="3" id="KW-1185">Reference proteome</keyword>
<proteinExistence type="predicted"/>
<dbReference type="RefSeq" id="WP_376885830.1">
    <property type="nucleotide sequence ID" value="NZ_JBHUNN010000002.1"/>
</dbReference>